<evidence type="ECO:0000256" key="1">
    <source>
        <dbReference type="SAM" id="Coils"/>
    </source>
</evidence>
<evidence type="ECO:0008006" key="4">
    <source>
        <dbReference type="Google" id="ProtNLM"/>
    </source>
</evidence>
<comment type="caution">
    <text evidence="2">The sequence shown here is derived from an EMBL/GenBank/DDBJ whole genome shotgun (WGS) entry which is preliminary data.</text>
</comment>
<dbReference type="PANTHER" id="PTHR32114:SF2">
    <property type="entry name" value="ABC TRANSPORTER ABCH.3"/>
    <property type="match status" value="1"/>
</dbReference>
<dbReference type="Proteomes" id="UP001446205">
    <property type="component" value="Unassembled WGS sequence"/>
</dbReference>
<evidence type="ECO:0000313" key="3">
    <source>
        <dbReference type="Proteomes" id="UP001446205"/>
    </source>
</evidence>
<proteinExistence type="predicted"/>
<name>A0ABU9D9F2_9PROT</name>
<accession>A0ABU9D9F2</accession>
<dbReference type="PANTHER" id="PTHR32114">
    <property type="entry name" value="ABC TRANSPORTER ABCH.3"/>
    <property type="match status" value="1"/>
</dbReference>
<organism evidence="2 3">
    <name type="scientific">Thermithiobacillus plumbiphilus</name>
    <dbReference type="NCBI Taxonomy" id="1729899"/>
    <lineage>
        <taxon>Bacteria</taxon>
        <taxon>Pseudomonadati</taxon>
        <taxon>Pseudomonadota</taxon>
        <taxon>Acidithiobacillia</taxon>
        <taxon>Acidithiobacillales</taxon>
        <taxon>Thermithiobacillaceae</taxon>
        <taxon>Thermithiobacillus</taxon>
    </lineage>
</organism>
<dbReference type="RefSeq" id="WP_341371215.1">
    <property type="nucleotide sequence ID" value="NZ_JBBPCO010000010.1"/>
</dbReference>
<dbReference type="Gene3D" id="3.40.50.300">
    <property type="entry name" value="P-loop containing nucleotide triphosphate hydrolases"/>
    <property type="match status" value="2"/>
</dbReference>
<sequence length="659" mass="75090">MKILSVSMTNFMPYKGESRIDFPTDEQRNVMIVFGDNMRGKTSFLNALRWGFYGRAYGRHLREIPLNDLLNKDAASAGDFCMEVRIRFEADGHSYSLHRRIDRREHVAIPSRPEDFVVQVSLQKDDIVVPGYLIEAEINRYVPEQVSRFFLFDGELLQEYETLLMEGNEQGKHIKAAIEQVLGVPMLIRGRMEAETILRSAQRQQSKEMAQIKGLSSLAEHQLALQEKQGAQERSIESLKQQQAEIRSQREGLDDELEKVEAVYRAQTESKSLKKRQDEIVKRLEQIASERMDLVRKAWIDLVQPKLRVRQGHLQDEQDLIHENMEKRGRLESKIESLKKLLSNEPCPTCGQLPQIENRSTKQTELAKCESELLSLSKGYAELAAISSEIREIEKLLRPGVGQKILYLQAEERKLSVELTKIDNDIEKIEEIIRGYDTEDIASKRRYRDSLVRQEGGLDTVVSKAEAELRATRSELEILSKQISIQPAARERRSTAKVELCQGLVRAFTESVERLRDNLRSKVEDKATSAFKRLTTQGKYLGLEINENYGLTIIDENGEKVGVRSAGAEQIVALSLIDGLARTGRAAGPVVMDTPFGRLDLKHRGNILRYLPETTSQLVLLVHDGEVRKETDLAPVAARIGKEYVIREVSTRQSKIEVQ</sequence>
<dbReference type="InterPro" id="IPR027417">
    <property type="entry name" value="P-loop_NTPase"/>
</dbReference>
<dbReference type="EMBL" id="JBBPCO010000010">
    <property type="protein sequence ID" value="MEK8090158.1"/>
    <property type="molecule type" value="Genomic_DNA"/>
</dbReference>
<feature type="coiled-coil region" evidence="1">
    <location>
        <begin position="236"/>
        <end position="263"/>
    </location>
</feature>
<evidence type="ECO:0000313" key="2">
    <source>
        <dbReference type="EMBL" id="MEK8090158.1"/>
    </source>
</evidence>
<dbReference type="SUPFAM" id="SSF52540">
    <property type="entry name" value="P-loop containing nucleoside triphosphate hydrolases"/>
    <property type="match status" value="1"/>
</dbReference>
<keyword evidence="3" id="KW-1185">Reference proteome</keyword>
<keyword evidence="1" id="KW-0175">Coiled coil</keyword>
<reference evidence="2 3" key="1">
    <citation type="submission" date="2024-04" db="EMBL/GenBank/DDBJ databases">
        <authorList>
            <person name="Abashina T."/>
            <person name="Shaikin A."/>
        </authorList>
    </citation>
    <scope>NUCLEOTIDE SEQUENCE [LARGE SCALE GENOMIC DNA]</scope>
    <source>
        <strain evidence="2 3">AAFK</strain>
    </source>
</reference>
<gene>
    <name evidence="2" type="ORF">WOB96_10335</name>
</gene>
<protein>
    <recommendedName>
        <fullName evidence="4">Rad50/SbcC-type AAA domain-containing protein</fullName>
    </recommendedName>
</protein>